<evidence type="ECO:0000313" key="2">
    <source>
        <dbReference type="Proteomes" id="UP000193781"/>
    </source>
</evidence>
<keyword evidence="2" id="KW-1185">Reference proteome</keyword>
<dbReference type="AlphaFoldDB" id="A0A1X1ZEW1"/>
<name>A0A1X1ZEW1_9MYCO</name>
<protein>
    <recommendedName>
        <fullName evidence="3">Type IV secretion system protein VirD4</fullName>
    </recommendedName>
</protein>
<proteinExistence type="predicted"/>
<evidence type="ECO:0008006" key="3">
    <source>
        <dbReference type="Google" id="ProtNLM"/>
    </source>
</evidence>
<gene>
    <name evidence="1" type="ORF">AWC17_05900</name>
</gene>
<dbReference type="Proteomes" id="UP000193781">
    <property type="component" value="Unassembled WGS sequence"/>
</dbReference>
<evidence type="ECO:0000313" key="1">
    <source>
        <dbReference type="EMBL" id="ORW21879.1"/>
    </source>
</evidence>
<sequence length="135" mass="14342">MDDPTILVGSPSEAMTAAQALLDSASAGRDHHYDVWATVAVAPLAAMLYAASPVGNSQGISWVVQAATTIDVATDADTPSWRNTIAALDDQPLLSNSLERVLGWDTRQRDSIAITLRDALLPWLPTESARRASGE</sequence>
<accession>A0A1X1ZEW1</accession>
<dbReference type="EMBL" id="LQPH01000125">
    <property type="protein sequence ID" value="ORW21879.1"/>
    <property type="molecule type" value="Genomic_DNA"/>
</dbReference>
<comment type="caution">
    <text evidence="1">The sequence shown here is derived from an EMBL/GenBank/DDBJ whole genome shotgun (WGS) entry which is preliminary data.</text>
</comment>
<reference evidence="1 2" key="1">
    <citation type="submission" date="2016-01" db="EMBL/GenBank/DDBJ databases">
        <title>The new phylogeny of the genus Mycobacterium.</title>
        <authorList>
            <person name="Tarcisio F."/>
            <person name="Conor M."/>
            <person name="Antonella G."/>
            <person name="Elisabetta G."/>
            <person name="Giulia F.S."/>
            <person name="Sara T."/>
            <person name="Anna F."/>
            <person name="Clotilde B."/>
            <person name="Roberto B."/>
            <person name="Veronica D.S."/>
            <person name="Fabio R."/>
            <person name="Monica P."/>
            <person name="Olivier J."/>
            <person name="Enrico T."/>
            <person name="Nicola S."/>
        </authorList>
    </citation>
    <scope>NUCLEOTIDE SEQUENCE [LARGE SCALE GENOMIC DNA]</scope>
    <source>
        <strain evidence="1 2">DSM 44803</strain>
    </source>
</reference>
<organism evidence="1 2">
    <name type="scientific">Mycobacterium nebraskense</name>
    <dbReference type="NCBI Taxonomy" id="244292"/>
    <lineage>
        <taxon>Bacteria</taxon>
        <taxon>Bacillati</taxon>
        <taxon>Actinomycetota</taxon>
        <taxon>Actinomycetes</taxon>
        <taxon>Mycobacteriales</taxon>
        <taxon>Mycobacteriaceae</taxon>
        <taxon>Mycobacterium</taxon>
    </lineage>
</organism>